<dbReference type="OrthoDB" id="252955at2759"/>
<dbReference type="AlphaFoldDB" id="K2N1R7"/>
<dbReference type="EMBL" id="AHKC01009224">
    <property type="protein sequence ID" value="EKF33450.1"/>
    <property type="molecule type" value="Genomic_DNA"/>
</dbReference>
<proteinExistence type="predicted"/>
<organism evidence="1 2">
    <name type="scientific">Trypanosoma cruzi marinkellei</name>
    <dbReference type="NCBI Taxonomy" id="85056"/>
    <lineage>
        <taxon>Eukaryota</taxon>
        <taxon>Discoba</taxon>
        <taxon>Euglenozoa</taxon>
        <taxon>Kinetoplastea</taxon>
        <taxon>Metakinetoplastina</taxon>
        <taxon>Trypanosomatida</taxon>
        <taxon>Trypanosomatidae</taxon>
        <taxon>Trypanosoma</taxon>
        <taxon>Schizotrypanum</taxon>
    </lineage>
</organism>
<dbReference type="Proteomes" id="UP000007350">
    <property type="component" value="Unassembled WGS sequence"/>
</dbReference>
<comment type="caution">
    <text evidence="1">The sequence shown here is derived from an EMBL/GenBank/DDBJ whole genome shotgun (WGS) entry which is preliminary data.</text>
</comment>
<reference evidence="1 2" key="1">
    <citation type="journal article" date="2012" name="BMC Genomics">
        <title>Comparative genomic analysis of human infective Trypanosoma cruzi lineages with the bat-restricted subspecies T. cruzi marinkellei.</title>
        <authorList>
            <person name="Franzen O."/>
            <person name="Talavera-Lopez C."/>
            <person name="Ochaya S."/>
            <person name="Butler C.E."/>
            <person name="Messenger L.A."/>
            <person name="Lewis M.D."/>
            <person name="Llewellyn M.S."/>
            <person name="Marinkelle C.J."/>
            <person name="Tyler K.M."/>
            <person name="Miles M.A."/>
            <person name="Andersson B."/>
        </authorList>
    </citation>
    <scope>NUCLEOTIDE SEQUENCE [LARGE SCALE GENOMIC DNA]</scope>
    <source>
        <strain evidence="1 2">B7</strain>
    </source>
</reference>
<sequence length="354" mass="39822">MRLSGEVSLMKNVPYDPTEDSFAKNTGANREKGGFTAAFGGAKQMMSTTTRRRRINAPVQVSARFLPYDDICGVTVGDGATAVDDFTAERGLGRRVSRFEVDGDMVGGYLEQAPAENEILRLIQSEFVISSSFLKELHSTLSYTFSCDSVASSATNHQAMETAENKRWFDMFRAWPLELAASGYAEWWLRHPRCCADATPYFAHIIEGIMREERHRKLCESDFFREESNSEALQGTLSMLQALYADPPRSLKAMFVTPLHHQRLFFLTCRLGGHKHPFCNGKKNNTRVLALCLSLAAAISQRIAGTQLTMRHDLIRFLGNIQSTWQSLLESRPDEATLRLEFDRVKSLLAFALD</sequence>
<protein>
    <submittedName>
        <fullName evidence="1">Uncharacterized protein</fullName>
    </submittedName>
</protein>
<name>K2N1R7_TRYCR</name>
<keyword evidence="2" id="KW-1185">Reference proteome</keyword>
<accession>K2N1R7</accession>
<evidence type="ECO:0000313" key="2">
    <source>
        <dbReference type="Proteomes" id="UP000007350"/>
    </source>
</evidence>
<gene>
    <name evidence="1" type="ORF">MOQ_002683</name>
</gene>
<evidence type="ECO:0000313" key="1">
    <source>
        <dbReference type="EMBL" id="EKF33450.1"/>
    </source>
</evidence>